<feature type="chain" id="PRO_5013148553" evidence="2">
    <location>
        <begin position="21"/>
        <end position="311"/>
    </location>
</feature>
<gene>
    <name evidence="3" type="ORF">ARMOST_11293</name>
</gene>
<protein>
    <submittedName>
        <fullName evidence="3">Uncharacterized protein</fullName>
    </submittedName>
</protein>
<accession>A0A284RGQ3</accession>
<dbReference type="AlphaFoldDB" id="A0A284RGQ3"/>
<evidence type="ECO:0000313" key="4">
    <source>
        <dbReference type="Proteomes" id="UP000219338"/>
    </source>
</evidence>
<evidence type="ECO:0000256" key="2">
    <source>
        <dbReference type="SAM" id="SignalP"/>
    </source>
</evidence>
<dbReference type="STRING" id="47428.A0A284RGQ3"/>
<organism evidence="3 4">
    <name type="scientific">Armillaria ostoyae</name>
    <name type="common">Armillaria root rot fungus</name>
    <dbReference type="NCBI Taxonomy" id="47428"/>
    <lineage>
        <taxon>Eukaryota</taxon>
        <taxon>Fungi</taxon>
        <taxon>Dikarya</taxon>
        <taxon>Basidiomycota</taxon>
        <taxon>Agaricomycotina</taxon>
        <taxon>Agaricomycetes</taxon>
        <taxon>Agaricomycetidae</taxon>
        <taxon>Agaricales</taxon>
        <taxon>Marasmiineae</taxon>
        <taxon>Physalacriaceae</taxon>
        <taxon>Armillaria</taxon>
    </lineage>
</organism>
<evidence type="ECO:0000313" key="3">
    <source>
        <dbReference type="EMBL" id="SJL07935.1"/>
    </source>
</evidence>
<dbReference type="OMA" id="VGTCTET"/>
<dbReference type="Proteomes" id="UP000219338">
    <property type="component" value="Unassembled WGS sequence"/>
</dbReference>
<keyword evidence="2" id="KW-0732">Signal</keyword>
<name>A0A284RGQ3_ARMOS</name>
<feature type="region of interest" description="Disordered" evidence="1">
    <location>
        <begin position="267"/>
        <end position="287"/>
    </location>
</feature>
<dbReference type="OrthoDB" id="2310204at2759"/>
<sequence length="311" mass="32726">MFNWKSLALLPLCVSPFALAGDHFPVRRAAPEAGYYNPDNNGGSMLTTVLGETFPPGQQEPINIIISGNSDEAVLALQQTDGGLLNYFLSLSFSGECLGFHDGDSQQANLGDGKGLLNQTAVMRYDYGDPAVGTCTETVQGGNHFRYWVQNGDGANSSAIFMATSYEKPEAEDHDIIINGYNLGRDYIVGNITGSGIPTLTLSNTSTFSGSTSYGNYTYQTSVTYTSGLLQNTSVGINHNLTVGVEGVTNAVDGLVAVLNVSISARPANSSSGSDQSTGSSQNSQGSTSWSVHPELWALATFVCLLSSAAL</sequence>
<dbReference type="EMBL" id="FUEG01000008">
    <property type="protein sequence ID" value="SJL07935.1"/>
    <property type="molecule type" value="Genomic_DNA"/>
</dbReference>
<evidence type="ECO:0000256" key="1">
    <source>
        <dbReference type="SAM" id="MobiDB-lite"/>
    </source>
</evidence>
<feature type="signal peptide" evidence="2">
    <location>
        <begin position="1"/>
        <end position="20"/>
    </location>
</feature>
<reference evidence="4" key="1">
    <citation type="journal article" date="2017" name="Nat. Ecol. Evol.">
        <title>Genome expansion and lineage-specific genetic innovations in the forest pathogenic fungi Armillaria.</title>
        <authorList>
            <person name="Sipos G."/>
            <person name="Prasanna A.N."/>
            <person name="Walter M.C."/>
            <person name="O'Connor E."/>
            <person name="Balint B."/>
            <person name="Krizsan K."/>
            <person name="Kiss B."/>
            <person name="Hess J."/>
            <person name="Varga T."/>
            <person name="Slot J."/>
            <person name="Riley R."/>
            <person name="Boka B."/>
            <person name="Rigling D."/>
            <person name="Barry K."/>
            <person name="Lee J."/>
            <person name="Mihaltcheva S."/>
            <person name="LaButti K."/>
            <person name="Lipzen A."/>
            <person name="Waldron R."/>
            <person name="Moloney N.M."/>
            <person name="Sperisen C."/>
            <person name="Kredics L."/>
            <person name="Vagvoelgyi C."/>
            <person name="Patrignani A."/>
            <person name="Fitzpatrick D."/>
            <person name="Nagy I."/>
            <person name="Doyle S."/>
            <person name="Anderson J.B."/>
            <person name="Grigoriev I.V."/>
            <person name="Gueldener U."/>
            <person name="Muensterkoetter M."/>
            <person name="Nagy L.G."/>
        </authorList>
    </citation>
    <scope>NUCLEOTIDE SEQUENCE [LARGE SCALE GENOMIC DNA]</scope>
    <source>
        <strain evidence="4">C18/9</strain>
    </source>
</reference>
<feature type="compositionally biased region" description="Low complexity" evidence="1">
    <location>
        <begin position="269"/>
        <end position="287"/>
    </location>
</feature>
<keyword evidence="4" id="KW-1185">Reference proteome</keyword>
<proteinExistence type="predicted"/>